<proteinExistence type="predicted"/>
<feature type="region of interest" description="Disordered" evidence="2">
    <location>
        <begin position="460"/>
        <end position="674"/>
    </location>
</feature>
<organism evidence="4 5">
    <name type="scientific">Streptomyces plumbiresistens</name>
    <dbReference type="NCBI Taxonomy" id="511811"/>
    <lineage>
        <taxon>Bacteria</taxon>
        <taxon>Bacillati</taxon>
        <taxon>Actinomycetota</taxon>
        <taxon>Actinomycetes</taxon>
        <taxon>Kitasatosporales</taxon>
        <taxon>Streptomycetaceae</taxon>
        <taxon>Streptomyces</taxon>
    </lineage>
</organism>
<dbReference type="EMBL" id="BAAAZX010000024">
    <property type="protein sequence ID" value="GAA4016603.1"/>
    <property type="molecule type" value="Genomic_DNA"/>
</dbReference>
<evidence type="ECO:0000256" key="2">
    <source>
        <dbReference type="SAM" id="MobiDB-lite"/>
    </source>
</evidence>
<sequence length="894" mass="93995">MIQPDQIPQYTGDLAQLETDYADLKKDAGNVRKTGGDVHSQFQGLSAYYTAPEAEQLFATTKPVQERADEFGDDLETVSGALSSYATEIRPLVDKLKELKTKATTFVDSVKDDDEWEYDGDKVEEHNQIRDDITATVAAFWAAERTAHNKITALWGGTQMVAGDGSERKDQYGFNAEDMKNAKLPWGDPVEEKHHWYEVGHWVKSFVWDGLIVDGIWGTIKGLGMLVGFGGWDAMGQAWKGLAQLATGLVISSIPGAGALFWTLPDDKLPSWIRDSRTAMKETGKALVAWDEWGKNPGRAAGAVTFNVVTTVFTGGAGAGVAGAGKAGAVAKVLSAAGKAGRVIDPMTYIAKGAGAGLSKIGDIATSLKGVGNIDIPTLPDGAISLPDGRLMDPNGNLISPNGTIDTTPVHYETNTPTVPHGAGTTPTLPAHWTTQGAQPPVSAGVHTGADAAAHTVDNAGQYNAPPATAASHTPGGAFDTTPSPSAYDHAPPPSSYGQAPSGSPYDHAPSPSAYDQTPGTNPYAQTPSGAPYGHASSPSGYDYGPNPSAYDQTPTTTPHTGGHDVPGGTTPWYHQGTATPAHDVPTTTPHPDAPVAPHGTGHDVPGAGHVDDASHGAGHGDDGVGHADDAAHAGDHVDAGDAAAHHGTDGPVAPGHQGADVPGSGAGEPFEYKPTMSDAAFDALSDAEKHAVAKAELARGTNPAPSATNEAGLAYGNAYWNDFLDDLPAESQQALKTYSGNEYTLINGHLRFGNDVDPSLLHTIDEMDKVMDMRPVPEDIMVVRGTGVDHVKVDGLPIDSPLDMLGGTFDDKAFTSTALGKSPPPPFDQNPVWMHLRVAKDTPALWIDHLSKYPGERELLLARGSDYKVTRVFFDEAHGKWHIYGEVLPRPKP</sequence>
<feature type="compositionally biased region" description="Polar residues" evidence="2">
    <location>
        <begin position="514"/>
        <end position="529"/>
    </location>
</feature>
<dbReference type="InterPro" id="IPR003540">
    <property type="entry name" value="ADP-ribosyltransferase"/>
</dbReference>
<dbReference type="PROSITE" id="PS51996">
    <property type="entry name" value="TR_MART"/>
    <property type="match status" value="1"/>
</dbReference>
<feature type="compositionally biased region" description="Polar residues" evidence="2">
    <location>
        <begin position="425"/>
        <end position="438"/>
    </location>
</feature>
<reference evidence="5" key="1">
    <citation type="journal article" date="2019" name="Int. J. Syst. Evol. Microbiol.">
        <title>The Global Catalogue of Microorganisms (GCM) 10K type strain sequencing project: providing services to taxonomists for standard genome sequencing and annotation.</title>
        <authorList>
            <consortium name="The Broad Institute Genomics Platform"/>
            <consortium name="The Broad Institute Genome Sequencing Center for Infectious Disease"/>
            <person name="Wu L."/>
            <person name="Ma J."/>
        </authorList>
    </citation>
    <scope>NUCLEOTIDE SEQUENCE [LARGE SCALE GENOMIC DNA]</scope>
    <source>
        <strain evidence="5">JCM 16924</strain>
    </source>
</reference>
<gene>
    <name evidence="4" type="ORF">GCM10022232_69900</name>
</gene>
<dbReference type="Pfam" id="PF03496">
    <property type="entry name" value="ADPrib_exo_Tox"/>
    <property type="match status" value="1"/>
</dbReference>
<dbReference type="RefSeq" id="WP_345568879.1">
    <property type="nucleotide sequence ID" value="NZ_BAAAZX010000024.1"/>
</dbReference>
<protein>
    <recommendedName>
        <fullName evidence="3">ADP ribosyltransferase domain-containing protein</fullName>
    </recommendedName>
</protein>
<evidence type="ECO:0000259" key="3">
    <source>
        <dbReference type="Pfam" id="PF03496"/>
    </source>
</evidence>
<keyword evidence="1" id="KW-0175">Coiled coil</keyword>
<dbReference type="Proteomes" id="UP001500456">
    <property type="component" value="Unassembled WGS sequence"/>
</dbReference>
<evidence type="ECO:0000256" key="1">
    <source>
        <dbReference type="SAM" id="Coils"/>
    </source>
</evidence>
<dbReference type="SUPFAM" id="SSF56399">
    <property type="entry name" value="ADP-ribosylation"/>
    <property type="match status" value="1"/>
</dbReference>
<evidence type="ECO:0000313" key="4">
    <source>
        <dbReference type="EMBL" id="GAA4016603.1"/>
    </source>
</evidence>
<comment type="caution">
    <text evidence="4">The sequence shown here is derived from an EMBL/GenBank/DDBJ whole genome shotgun (WGS) entry which is preliminary data.</text>
</comment>
<dbReference type="Gene3D" id="3.90.176.10">
    <property type="entry name" value="Toxin ADP-ribosyltransferase, Chain A, domain 1"/>
    <property type="match status" value="1"/>
</dbReference>
<evidence type="ECO:0000313" key="5">
    <source>
        <dbReference type="Proteomes" id="UP001500456"/>
    </source>
</evidence>
<name>A0ABP7SU65_9ACTN</name>
<accession>A0ABP7SU65</accession>
<feature type="compositionally biased region" description="Basic and acidic residues" evidence="2">
    <location>
        <begin position="610"/>
        <end position="649"/>
    </location>
</feature>
<feature type="domain" description="ADP ribosyltransferase" evidence="3">
    <location>
        <begin position="716"/>
        <end position="875"/>
    </location>
</feature>
<feature type="compositionally biased region" description="Polar residues" evidence="2">
    <location>
        <begin position="403"/>
        <end position="418"/>
    </location>
</feature>
<feature type="coiled-coil region" evidence="1">
    <location>
        <begin position="7"/>
        <end position="34"/>
    </location>
</feature>
<feature type="region of interest" description="Disordered" evidence="2">
    <location>
        <begin position="403"/>
        <end position="446"/>
    </location>
</feature>
<keyword evidence="5" id="KW-1185">Reference proteome</keyword>